<dbReference type="AlphaFoldDB" id="A0A9X3P9P4"/>
<dbReference type="PANTHER" id="PTHR43157">
    <property type="entry name" value="PHOSPHATIDYLINOSITOL-GLYCAN BIOSYNTHESIS CLASS F PROTEIN-RELATED"/>
    <property type="match status" value="1"/>
</dbReference>
<evidence type="ECO:0000313" key="4">
    <source>
        <dbReference type="Proteomes" id="UP001146067"/>
    </source>
</evidence>
<evidence type="ECO:0000256" key="2">
    <source>
        <dbReference type="SAM" id="MobiDB-lite"/>
    </source>
</evidence>
<protein>
    <submittedName>
        <fullName evidence="3">SDR family NAD(P)-dependent oxidoreductase</fullName>
    </submittedName>
</protein>
<evidence type="ECO:0000256" key="1">
    <source>
        <dbReference type="ARBA" id="ARBA00023002"/>
    </source>
</evidence>
<name>A0A9X3P9P4_9ACTN</name>
<dbReference type="Gene3D" id="3.40.50.720">
    <property type="entry name" value="NAD(P)-binding Rossmann-like Domain"/>
    <property type="match status" value="1"/>
</dbReference>
<reference evidence="3" key="1">
    <citation type="submission" date="2022-12" db="EMBL/GenBank/DDBJ databases">
        <title>Gycomyces niveus sp.nov.,a novel actinomycete isolated from soil in Shouguan.</title>
        <authorList>
            <person name="Yang X."/>
        </authorList>
    </citation>
    <scope>NUCLEOTIDE SEQUENCE</scope>
    <source>
        <strain evidence="3">NEAU-A15</strain>
    </source>
</reference>
<sequence length="355" mass="38224">MASDYHPTGSTPKSKRMHNRSQFDYVLGPNVPRDRRFRGADMPYRTATQDWDVHRLPSAEGKNFLVTGGNAGIGYFVAEQLASTGAQVILGSRDSTKAASAAAAIRSRVPDARVRHLRLDLAELAGLKSSVDALELDRLDAIVCNAGVLLDHPQRRADLDGRELMFATNHLGHFALTGWLAPLLSAAPAGRVVTTGSFVAKSARLDLADLQVTSGYEPKDAYARSKLAQMLFAFELDRRLRAAGSTTASVVNHPGGALDLLTPSRPPVHTRTKGQWLRGLPASILLQGKHAAAWPAVRAVLDPAVRGGQMWGPRMLGLRGRPRLEPVRGALADTALAARLWTACVDLTGLDPFAQ</sequence>
<dbReference type="InterPro" id="IPR036291">
    <property type="entry name" value="NAD(P)-bd_dom_sf"/>
</dbReference>
<comment type="caution">
    <text evidence="3">The sequence shown here is derived from an EMBL/GenBank/DDBJ whole genome shotgun (WGS) entry which is preliminary data.</text>
</comment>
<keyword evidence="1" id="KW-0560">Oxidoreductase</keyword>
<feature type="region of interest" description="Disordered" evidence="2">
    <location>
        <begin position="1"/>
        <end position="21"/>
    </location>
</feature>
<dbReference type="PANTHER" id="PTHR43157:SF31">
    <property type="entry name" value="PHOSPHATIDYLINOSITOL-GLYCAN BIOSYNTHESIS CLASS F PROTEIN"/>
    <property type="match status" value="1"/>
</dbReference>
<proteinExistence type="predicted"/>
<gene>
    <name evidence="3" type="ORF">O1R50_15000</name>
</gene>
<dbReference type="GO" id="GO:0016491">
    <property type="term" value="F:oxidoreductase activity"/>
    <property type="evidence" value="ECO:0007669"/>
    <property type="project" value="UniProtKB-KW"/>
</dbReference>
<dbReference type="InterPro" id="IPR002347">
    <property type="entry name" value="SDR_fam"/>
</dbReference>
<dbReference type="EMBL" id="JAPZVP010000011">
    <property type="protein sequence ID" value="MDA1360937.1"/>
    <property type="molecule type" value="Genomic_DNA"/>
</dbReference>
<dbReference type="SUPFAM" id="SSF51735">
    <property type="entry name" value="NAD(P)-binding Rossmann-fold domains"/>
    <property type="match status" value="1"/>
</dbReference>
<dbReference type="Pfam" id="PF00106">
    <property type="entry name" value="adh_short"/>
    <property type="match status" value="1"/>
</dbReference>
<accession>A0A9X3P9P4</accession>
<dbReference type="PRINTS" id="PR00081">
    <property type="entry name" value="GDHRDH"/>
</dbReference>
<keyword evidence="4" id="KW-1185">Reference proteome</keyword>
<evidence type="ECO:0000313" key="3">
    <source>
        <dbReference type="EMBL" id="MDA1360937.1"/>
    </source>
</evidence>
<organism evidence="3 4">
    <name type="scientific">Glycomyces luteolus</name>
    <dbReference type="NCBI Taxonomy" id="2670330"/>
    <lineage>
        <taxon>Bacteria</taxon>
        <taxon>Bacillati</taxon>
        <taxon>Actinomycetota</taxon>
        <taxon>Actinomycetes</taxon>
        <taxon>Glycomycetales</taxon>
        <taxon>Glycomycetaceae</taxon>
        <taxon>Glycomyces</taxon>
    </lineage>
</organism>
<dbReference type="Proteomes" id="UP001146067">
    <property type="component" value="Unassembled WGS sequence"/>
</dbReference>